<dbReference type="Proteomes" id="UP001229346">
    <property type="component" value="Unassembled WGS sequence"/>
</dbReference>
<sequence length="850" mass="93379">MRMARNAVLSAVLAAGLLVAGCSGAGNANQTNDEQQLEAAFEQGKALNASFTDSRIAGMKGIAENDLLRLFINDETGAIAVLNKSSGEIWHSNPLEAGADPIATGVNKGLLSSQLKIDYYNSFGQVNSINTFLDSVAYKQVKYESIDSGVKVTYKFGKAEKSAMDLPLMLSAARLEELSGKLDKAGQRALRIGYKEDLGKGVYVRNDQALNGLQLERAFKAFEEAGYTEEDLQKDMAELNYTQESPAPRVFMASIEYKLDADSLVVKVPVEEIKAPTEYPVSTVTLLSFFGAGGTDEEGSIFVPDGSGALISFNNGKTKYPAYQQMVYGSDQALEVVENAVNEQPVRLPVFGIIREEGAFLGIIEEGASAASINADISGKLNSYNYVYPTFNVTSKGELTLQANGSERTLPKFQERPTNSDFTVRYAFLSGEDATYQGMAAYYRQHLEQSGGLPKPKAESGEENLPFYLQVVGSIAKQKHFVGVPYKTLEPLTTFVQTEQMIGEMKELGINNIKLRYSGWFNGGLDHKVPDDLSVDKGIGGAKGLRGLVSFAKEQDVELYPDVAILTAHTSKGFDEKEDASRTLRAVPAAFYPLDLALNRRDRSKLPSYVVSPRLVGSYVDTILKGMKGYETGGISLRDMADQLNSDFRKNNLIDRTESEDISVEALNDIREGNLNIMAEGGNAYALPYLSDVTNAPMSNSNFKLEDEAIPFYQMVVRGHIGYTGSPYNLTAYTNVRQYILKSLEYGAGVYFEWIHEPNYKVKDTESNELYAVNYKQWLEQAADIYEEVNGVLKDVQNERIALHEKLGEGLFKTVYESGKYVIVNYNDTGATVNGMTIEAESYVTGGEQS</sequence>
<dbReference type="PROSITE" id="PS51257">
    <property type="entry name" value="PROKAR_LIPOPROTEIN"/>
    <property type="match status" value="1"/>
</dbReference>
<dbReference type="EMBL" id="JAUSSU010000011">
    <property type="protein sequence ID" value="MDQ0115463.1"/>
    <property type="molecule type" value="Genomic_DNA"/>
</dbReference>
<feature type="chain" id="PRO_5047296624" evidence="1">
    <location>
        <begin position="29"/>
        <end position="850"/>
    </location>
</feature>
<organism evidence="2 3">
    <name type="scientific">Paenibacillus harenae</name>
    <dbReference type="NCBI Taxonomy" id="306543"/>
    <lineage>
        <taxon>Bacteria</taxon>
        <taxon>Bacillati</taxon>
        <taxon>Bacillota</taxon>
        <taxon>Bacilli</taxon>
        <taxon>Bacillales</taxon>
        <taxon>Paenibacillaceae</taxon>
        <taxon>Paenibacillus</taxon>
    </lineage>
</organism>
<proteinExistence type="predicted"/>
<evidence type="ECO:0000313" key="2">
    <source>
        <dbReference type="EMBL" id="MDQ0115463.1"/>
    </source>
</evidence>
<evidence type="ECO:0000313" key="3">
    <source>
        <dbReference type="Proteomes" id="UP001229346"/>
    </source>
</evidence>
<dbReference type="InterPro" id="IPR043751">
    <property type="entry name" value="DUF5696"/>
</dbReference>
<keyword evidence="3" id="KW-1185">Reference proteome</keyword>
<keyword evidence="1" id="KW-0732">Signal</keyword>
<name>A0ABT9U8Y4_PAEHA</name>
<evidence type="ECO:0000256" key="1">
    <source>
        <dbReference type="SAM" id="SignalP"/>
    </source>
</evidence>
<dbReference type="Pfam" id="PF18952">
    <property type="entry name" value="DUF5696"/>
    <property type="match status" value="1"/>
</dbReference>
<accession>A0ABT9U8Y4</accession>
<protein>
    <submittedName>
        <fullName evidence="2">Outer membrane murein-binding lipoprotein Lpp</fullName>
    </submittedName>
</protein>
<comment type="caution">
    <text evidence="2">The sequence shown here is derived from an EMBL/GenBank/DDBJ whole genome shotgun (WGS) entry which is preliminary data.</text>
</comment>
<feature type="signal peptide" evidence="1">
    <location>
        <begin position="1"/>
        <end position="28"/>
    </location>
</feature>
<keyword evidence="2" id="KW-0449">Lipoprotein</keyword>
<reference evidence="2 3" key="1">
    <citation type="submission" date="2023-07" db="EMBL/GenBank/DDBJ databases">
        <title>Sorghum-associated microbial communities from plants grown in Nebraska, USA.</title>
        <authorList>
            <person name="Schachtman D."/>
        </authorList>
    </citation>
    <scope>NUCLEOTIDE SEQUENCE [LARGE SCALE GENOMIC DNA]</scope>
    <source>
        <strain evidence="2 3">CC482</strain>
    </source>
</reference>
<dbReference type="RefSeq" id="WP_307207138.1">
    <property type="nucleotide sequence ID" value="NZ_JAUSSU010000011.1"/>
</dbReference>
<gene>
    <name evidence="2" type="ORF">J2T15_004930</name>
</gene>